<feature type="domain" description="DNA-PKcs N-terminal" evidence="1">
    <location>
        <begin position="9"/>
        <end position="108"/>
    </location>
</feature>
<proteinExistence type="predicted"/>
<organism evidence="2 3">
    <name type="scientific">Armadillidium nasatum</name>
    <dbReference type="NCBI Taxonomy" id="96803"/>
    <lineage>
        <taxon>Eukaryota</taxon>
        <taxon>Metazoa</taxon>
        <taxon>Ecdysozoa</taxon>
        <taxon>Arthropoda</taxon>
        <taxon>Crustacea</taxon>
        <taxon>Multicrustacea</taxon>
        <taxon>Malacostraca</taxon>
        <taxon>Eumalacostraca</taxon>
        <taxon>Peracarida</taxon>
        <taxon>Isopoda</taxon>
        <taxon>Oniscidea</taxon>
        <taxon>Crinocheta</taxon>
        <taxon>Armadillidiidae</taxon>
        <taxon>Armadillidium</taxon>
    </lineage>
</organism>
<name>A0A5N5SK02_9CRUS</name>
<feature type="non-terminal residue" evidence="2">
    <location>
        <position position="1"/>
    </location>
</feature>
<dbReference type="InterPro" id="IPR046804">
    <property type="entry name" value="DNA-PKcs_N"/>
</dbReference>
<gene>
    <name evidence="2" type="ORF">Anas_07027</name>
</gene>
<dbReference type="Pfam" id="PF20500">
    <property type="entry name" value="DNA-PKcs_N"/>
    <property type="match status" value="1"/>
</dbReference>
<sequence length="111" mass="12808">SRVEVETSKHLITSYVLEVLKRCKQYKDNLLSCCLTLILKIPMCIVERIIPELVSPLQISLQMGLSFLPIARICISALKLWTQYLKKENIQSLFPKVLPFLLPYLRSKGFV</sequence>
<evidence type="ECO:0000313" key="3">
    <source>
        <dbReference type="Proteomes" id="UP000326759"/>
    </source>
</evidence>
<dbReference type="EMBL" id="SEYY01024094">
    <property type="protein sequence ID" value="KAB7494394.1"/>
    <property type="molecule type" value="Genomic_DNA"/>
</dbReference>
<keyword evidence="3" id="KW-1185">Reference proteome</keyword>
<protein>
    <recommendedName>
        <fullName evidence="1">DNA-PKcs N-terminal domain-containing protein</fullName>
    </recommendedName>
</protein>
<reference evidence="2 3" key="1">
    <citation type="journal article" date="2019" name="PLoS Biol.">
        <title>Sex chromosomes control vertical transmission of feminizing Wolbachia symbionts in an isopod.</title>
        <authorList>
            <person name="Becking T."/>
            <person name="Chebbi M.A."/>
            <person name="Giraud I."/>
            <person name="Moumen B."/>
            <person name="Laverre T."/>
            <person name="Caubet Y."/>
            <person name="Peccoud J."/>
            <person name="Gilbert C."/>
            <person name="Cordaux R."/>
        </authorList>
    </citation>
    <scope>NUCLEOTIDE SEQUENCE [LARGE SCALE GENOMIC DNA]</scope>
    <source>
        <strain evidence="2">ANa2</strain>
        <tissue evidence="2">Whole body excluding digestive tract and cuticle</tissue>
    </source>
</reference>
<dbReference type="AlphaFoldDB" id="A0A5N5SK02"/>
<evidence type="ECO:0000259" key="1">
    <source>
        <dbReference type="Pfam" id="PF20500"/>
    </source>
</evidence>
<accession>A0A5N5SK02</accession>
<comment type="caution">
    <text evidence="2">The sequence shown here is derived from an EMBL/GenBank/DDBJ whole genome shotgun (WGS) entry which is preliminary data.</text>
</comment>
<dbReference type="Proteomes" id="UP000326759">
    <property type="component" value="Unassembled WGS sequence"/>
</dbReference>
<dbReference type="OrthoDB" id="6141941at2759"/>
<evidence type="ECO:0000313" key="2">
    <source>
        <dbReference type="EMBL" id="KAB7494394.1"/>
    </source>
</evidence>